<evidence type="ECO:0000256" key="4">
    <source>
        <dbReference type="ARBA" id="ARBA00022825"/>
    </source>
</evidence>
<dbReference type="GO" id="GO:0004252">
    <property type="term" value="F:serine-type endopeptidase activity"/>
    <property type="evidence" value="ECO:0007669"/>
    <property type="project" value="UniProtKB-UniRule"/>
</dbReference>
<keyword evidence="4 5" id="KW-0720">Serine protease</keyword>
<evidence type="ECO:0000256" key="3">
    <source>
        <dbReference type="ARBA" id="ARBA00022801"/>
    </source>
</evidence>
<dbReference type="STRING" id="1235802.C823_00279"/>
<dbReference type="PATRIC" id="fig|1235802.3.peg.292"/>
<feature type="active site" description="Charge relay system" evidence="5">
    <location>
        <position position="29"/>
    </location>
</feature>
<dbReference type="InterPro" id="IPR050131">
    <property type="entry name" value="Peptidase_S8_subtilisin-like"/>
</dbReference>
<evidence type="ECO:0000256" key="5">
    <source>
        <dbReference type="PROSITE-ProRule" id="PRU01240"/>
    </source>
</evidence>
<dbReference type="OrthoDB" id="9798386at2"/>
<proteinExistence type="inferred from homology"/>
<organism evidence="7 8">
    <name type="scientific">Eubacterium plexicaudatum ASF492</name>
    <dbReference type="NCBI Taxonomy" id="1235802"/>
    <lineage>
        <taxon>Bacteria</taxon>
        <taxon>Bacillati</taxon>
        <taxon>Bacillota</taxon>
        <taxon>Clostridia</taxon>
        <taxon>Eubacteriales</taxon>
        <taxon>Eubacteriaceae</taxon>
        <taxon>Eubacterium</taxon>
    </lineage>
</organism>
<dbReference type="AlphaFoldDB" id="N2BHS4"/>
<gene>
    <name evidence="7" type="ORF">C823_00279</name>
</gene>
<evidence type="ECO:0000313" key="7">
    <source>
        <dbReference type="EMBL" id="EMZ37955.1"/>
    </source>
</evidence>
<evidence type="ECO:0000256" key="2">
    <source>
        <dbReference type="ARBA" id="ARBA00022670"/>
    </source>
</evidence>
<keyword evidence="2 5" id="KW-0645">Protease</keyword>
<dbReference type="SUPFAM" id="SSF52743">
    <property type="entry name" value="Subtilisin-like"/>
    <property type="match status" value="1"/>
</dbReference>
<feature type="domain" description="Peptidase S8/S53" evidence="6">
    <location>
        <begin position="20"/>
        <end position="270"/>
    </location>
</feature>
<keyword evidence="8" id="KW-1185">Reference proteome</keyword>
<dbReference type="InterPro" id="IPR015500">
    <property type="entry name" value="Peptidase_S8_subtilisin-rel"/>
</dbReference>
<dbReference type="PRINTS" id="PR00723">
    <property type="entry name" value="SUBTILISIN"/>
</dbReference>
<dbReference type="EMBL" id="AQFT01000009">
    <property type="protein sequence ID" value="EMZ37955.1"/>
    <property type="molecule type" value="Genomic_DNA"/>
</dbReference>
<dbReference type="InterPro" id="IPR023827">
    <property type="entry name" value="Peptidase_S8_Asp-AS"/>
</dbReference>
<keyword evidence="3 5" id="KW-0378">Hydrolase</keyword>
<dbReference type="Proteomes" id="UP000012589">
    <property type="component" value="Unassembled WGS sequence"/>
</dbReference>
<dbReference type="CDD" id="cd07487">
    <property type="entry name" value="Peptidases_S8_1"/>
    <property type="match status" value="1"/>
</dbReference>
<sequence>MDRVRNLINCDRIHRLGYTGRGVGIAILDTGISMHPDYAERIRVFQDFCNHKSQPYDDNGHGTHIAGIIAGNGRMSKGRYRGVAPLATLIVLKVLDRTGNGNTKDVVEAMKWIIDNRERYRIRIANISVGMLPQSKSKERDQMLEWVDRMWDSGVFTVAAAGNGGPSSSSVTIPGASSTVLTVGSSDDRDQLVRKRGLYPGYSGIGPTDCCVCKPEILAPGTEIKSCHFLNNGYTVKSGTSMATAVVSGACALVYDRYPQLTPAGLKLLFYKKLAEDRQTSSWGTLDVRKLFQ</sequence>
<name>N2BHS4_9FIRM</name>
<dbReference type="InterPro" id="IPR036852">
    <property type="entry name" value="Peptidase_S8/S53_dom_sf"/>
</dbReference>
<dbReference type="PROSITE" id="PS00136">
    <property type="entry name" value="SUBTILASE_ASP"/>
    <property type="match status" value="1"/>
</dbReference>
<comment type="similarity">
    <text evidence="1 5">Belongs to the peptidase S8 family.</text>
</comment>
<dbReference type="Pfam" id="PF00082">
    <property type="entry name" value="Peptidase_S8"/>
    <property type="match status" value="1"/>
</dbReference>
<dbReference type="HOGENOM" id="CLU_011263_15_5_9"/>
<dbReference type="PANTHER" id="PTHR43806">
    <property type="entry name" value="PEPTIDASE S8"/>
    <property type="match status" value="1"/>
</dbReference>
<feature type="active site" description="Charge relay system" evidence="5">
    <location>
        <position position="241"/>
    </location>
</feature>
<reference evidence="7 8" key="1">
    <citation type="journal article" date="2014" name="Genome Announc.">
        <title>Draft genome sequences of the altered schaedler flora, a defined bacterial community from gnotobiotic mice.</title>
        <authorList>
            <person name="Wannemuehler M.J."/>
            <person name="Overstreet A.M."/>
            <person name="Ward D.V."/>
            <person name="Phillips G.J."/>
        </authorList>
    </citation>
    <scope>NUCLEOTIDE SEQUENCE [LARGE SCALE GENOMIC DNA]</scope>
    <source>
        <strain evidence="7 8">ASF492</strain>
    </source>
</reference>
<evidence type="ECO:0000256" key="1">
    <source>
        <dbReference type="ARBA" id="ARBA00011073"/>
    </source>
</evidence>
<protein>
    <recommendedName>
        <fullName evidence="6">Peptidase S8/S53 domain-containing protein</fullName>
    </recommendedName>
</protein>
<dbReference type="InterPro" id="IPR022398">
    <property type="entry name" value="Peptidase_S8_His-AS"/>
</dbReference>
<evidence type="ECO:0000313" key="8">
    <source>
        <dbReference type="Proteomes" id="UP000012589"/>
    </source>
</evidence>
<dbReference type="GO" id="GO:0006508">
    <property type="term" value="P:proteolysis"/>
    <property type="evidence" value="ECO:0007669"/>
    <property type="project" value="UniProtKB-KW"/>
</dbReference>
<dbReference type="Gene3D" id="3.40.50.200">
    <property type="entry name" value="Peptidase S8/S53 domain"/>
    <property type="match status" value="1"/>
</dbReference>
<dbReference type="PROSITE" id="PS00137">
    <property type="entry name" value="SUBTILASE_HIS"/>
    <property type="match status" value="1"/>
</dbReference>
<dbReference type="InterPro" id="IPR000209">
    <property type="entry name" value="Peptidase_S8/S53_dom"/>
</dbReference>
<dbReference type="PANTHER" id="PTHR43806:SF11">
    <property type="entry name" value="CEREVISIN-RELATED"/>
    <property type="match status" value="1"/>
</dbReference>
<dbReference type="PROSITE" id="PS51892">
    <property type="entry name" value="SUBTILASE"/>
    <property type="match status" value="1"/>
</dbReference>
<evidence type="ECO:0000259" key="6">
    <source>
        <dbReference type="Pfam" id="PF00082"/>
    </source>
</evidence>
<feature type="active site" description="Charge relay system" evidence="5">
    <location>
        <position position="61"/>
    </location>
</feature>
<accession>N2BHS4</accession>
<comment type="caution">
    <text evidence="7">The sequence shown here is derived from an EMBL/GenBank/DDBJ whole genome shotgun (WGS) entry which is preliminary data.</text>
</comment>
<dbReference type="eggNOG" id="COG1404">
    <property type="taxonomic scope" value="Bacteria"/>
</dbReference>